<organism evidence="7 8">
    <name type="scientific">Plantactinospora alkalitolerans</name>
    <dbReference type="NCBI Taxonomy" id="2789879"/>
    <lineage>
        <taxon>Bacteria</taxon>
        <taxon>Bacillati</taxon>
        <taxon>Actinomycetota</taxon>
        <taxon>Actinomycetes</taxon>
        <taxon>Micromonosporales</taxon>
        <taxon>Micromonosporaceae</taxon>
        <taxon>Plantactinospora</taxon>
    </lineage>
</organism>
<evidence type="ECO:0000313" key="8">
    <source>
        <dbReference type="Proteomes" id="UP000638560"/>
    </source>
</evidence>
<evidence type="ECO:0000313" key="7">
    <source>
        <dbReference type="EMBL" id="MBF9133271.1"/>
    </source>
</evidence>
<dbReference type="EMBL" id="JADPUN010000262">
    <property type="protein sequence ID" value="MBF9133271.1"/>
    <property type="molecule type" value="Genomic_DNA"/>
</dbReference>
<evidence type="ECO:0000256" key="5">
    <source>
        <dbReference type="PROSITE-ProRule" id="PRU00335"/>
    </source>
</evidence>
<dbReference type="InterPro" id="IPR050109">
    <property type="entry name" value="HTH-type_TetR-like_transc_reg"/>
</dbReference>
<feature type="domain" description="HTH tetR-type" evidence="6">
    <location>
        <begin position="5"/>
        <end position="65"/>
    </location>
</feature>
<protein>
    <submittedName>
        <fullName evidence="7">TetR family transcriptional regulator C-terminal domain-containing protein</fullName>
    </submittedName>
</protein>
<dbReference type="Pfam" id="PF13977">
    <property type="entry name" value="TetR_C_6"/>
    <property type="match status" value="1"/>
</dbReference>
<evidence type="ECO:0000259" key="6">
    <source>
        <dbReference type="PROSITE" id="PS50977"/>
    </source>
</evidence>
<dbReference type="InterPro" id="IPR039538">
    <property type="entry name" value="BetI_C"/>
</dbReference>
<dbReference type="PANTHER" id="PTHR30055">
    <property type="entry name" value="HTH-TYPE TRANSCRIPTIONAL REGULATOR RUTR"/>
    <property type="match status" value="1"/>
</dbReference>
<reference evidence="7 8" key="1">
    <citation type="submission" date="2020-11" db="EMBL/GenBank/DDBJ databases">
        <title>A novel isolate from a Black sea contaminated sediment with potential to produce alkanes: Plantactinospora alkalitolerans sp. nov.</title>
        <authorList>
            <person name="Carro L."/>
            <person name="Veyisoglu A."/>
            <person name="Guven K."/>
            <person name="Schumann P."/>
            <person name="Klenk H.-P."/>
            <person name="Sahin N."/>
        </authorList>
    </citation>
    <scope>NUCLEOTIDE SEQUENCE [LARGE SCALE GENOMIC DNA]</scope>
    <source>
        <strain evidence="7 8">S1510</strain>
    </source>
</reference>
<keyword evidence="2" id="KW-0805">Transcription regulation</keyword>
<dbReference type="Gene3D" id="1.10.357.10">
    <property type="entry name" value="Tetracycline Repressor, domain 2"/>
    <property type="match status" value="1"/>
</dbReference>
<dbReference type="InterPro" id="IPR001647">
    <property type="entry name" value="HTH_TetR"/>
</dbReference>
<dbReference type="InterPro" id="IPR009057">
    <property type="entry name" value="Homeodomain-like_sf"/>
</dbReference>
<name>A0ABS0H483_9ACTN</name>
<keyword evidence="8" id="KW-1185">Reference proteome</keyword>
<dbReference type="Proteomes" id="UP000638560">
    <property type="component" value="Unassembled WGS sequence"/>
</dbReference>
<feature type="DNA-binding region" description="H-T-H motif" evidence="5">
    <location>
        <begin position="28"/>
        <end position="47"/>
    </location>
</feature>
<dbReference type="SUPFAM" id="SSF46689">
    <property type="entry name" value="Homeodomain-like"/>
    <property type="match status" value="1"/>
</dbReference>
<keyword evidence="4" id="KW-0804">Transcription</keyword>
<dbReference type="InterPro" id="IPR036271">
    <property type="entry name" value="Tet_transcr_reg_TetR-rel_C_sf"/>
</dbReference>
<gene>
    <name evidence="7" type="ORF">I0C86_30545</name>
</gene>
<keyword evidence="1" id="KW-0678">Repressor</keyword>
<dbReference type="PANTHER" id="PTHR30055:SF234">
    <property type="entry name" value="HTH-TYPE TRANSCRIPTIONAL REGULATOR BETI"/>
    <property type="match status" value="1"/>
</dbReference>
<evidence type="ECO:0000256" key="4">
    <source>
        <dbReference type="ARBA" id="ARBA00023163"/>
    </source>
</evidence>
<comment type="caution">
    <text evidence="7">The sequence shown here is derived from an EMBL/GenBank/DDBJ whole genome shotgun (WGS) entry which is preliminary data.</text>
</comment>
<evidence type="ECO:0000256" key="1">
    <source>
        <dbReference type="ARBA" id="ARBA00022491"/>
    </source>
</evidence>
<evidence type="ECO:0000256" key="3">
    <source>
        <dbReference type="ARBA" id="ARBA00023125"/>
    </source>
</evidence>
<accession>A0ABS0H483</accession>
<dbReference type="PROSITE" id="PS50977">
    <property type="entry name" value="HTH_TETR_2"/>
    <property type="match status" value="1"/>
</dbReference>
<dbReference type="SUPFAM" id="SSF48498">
    <property type="entry name" value="Tetracyclin repressor-like, C-terminal domain"/>
    <property type="match status" value="1"/>
</dbReference>
<evidence type="ECO:0000256" key="2">
    <source>
        <dbReference type="ARBA" id="ARBA00023015"/>
    </source>
</evidence>
<sequence length="194" mass="21546">MVDEEIRRTQLAEAVWRVVRRDGLQQASVRNVAQEAGLSAGSLRNSFASQSDLMVFAMRLVGERIRIRLDAVDPTGDPAEFVRRIIAEMLPLDAERRTECEVWLAFSARSLVDPALRPLREQTHHLLTQVFTNLVDRLAEAGLIRAGLDRQLEADRLYVLTDGLILHGVLHGEPAHGGRASAIVTAHLAELGCR</sequence>
<proteinExistence type="predicted"/>
<keyword evidence="3 5" id="KW-0238">DNA-binding</keyword>